<reference evidence="3" key="1">
    <citation type="submission" date="2020-12" db="EMBL/GenBank/DDBJ databases">
        <title>Methylobrevis albus sp. nov., isolated from fresh water lack sediment.</title>
        <authorList>
            <person name="Zou Q."/>
        </authorList>
    </citation>
    <scope>NUCLEOTIDE SEQUENCE</scope>
    <source>
        <strain evidence="3">L22</strain>
    </source>
</reference>
<comment type="similarity">
    <text evidence="1">Belongs to the metallo-dependent hydrolases superfamily.</text>
</comment>
<name>A0A931I1K5_9HYPH</name>
<dbReference type="EMBL" id="JADZLT010000049">
    <property type="protein sequence ID" value="MBH0237704.1"/>
    <property type="molecule type" value="Genomic_DNA"/>
</dbReference>
<evidence type="ECO:0000313" key="4">
    <source>
        <dbReference type="Proteomes" id="UP000631694"/>
    </source>
</evidence>
<evidence type="ECO:0000256" key="1">
    <source>
        <dbReference type="ARBA" id="ARBA00038310"/>
    </source>
</evidence>
<dbReference type="InterPro" id="IPR052350">
    <property type="entry name" value="Metallo-dep_Lactonases"/>
</dbReference>
<feature type="domain" description="Rhodanese" evidence="2">
    <location>
        <begin position="212"/>
        <end position="254"/>
    </location>
</feature>
<gene>
    <name evidence="3" type="ORF">I5731_07725</name>
</gene>
<dbReference type="PANTHER" id="PTHR43569:SF2">
    <property type="entry name" value="AMIDOHYDROLASE-RELATED DOMAIN-CONTAINING PROTEIN"/>
    <property type="match status" value="1"/>
</dbReference>
<dbReference type="PANTHER" id="PTHR43569">
    <property type="entry name" value="AMIDOHYDROLASE"/>
    <property type="match status" value="1"/>
</dbReference>
<dbReference type="Proteomes" id="UP000631694">
    <property type="component" value="Unassembled WGS sequence"/>
</dbReference>
<comment type="caution">
    <text evidence="3">The sequence shown here is derived from an EMBL/GenBank/DDBJ whole genome shotgun (WGS) entry which is preliminary data.</text>
</comment>
<organism evidence="3 4">
    <name type="scientific">Methylobrevis albus</name>
    <dbReference type="NCBI Taxonomy" id="2793297"/>
    <lineage>
        <taxon>Bacteria</taxon>
        <taxon>Pseudomonadati</taxon>
        <taxon>Pseudomonadota</taxon>
        <taxon>Alphaproteobacteria</taxon>
        <taxon>Hyphomicrobiales</taxon>
        <taxon>Pleomorphomonadaceae</taxon>
        <taxon>Methylobrevis</taxon>
    </lineage>
</organism>
<evidence type="ECO:0000259" key="2">
    <source>
        <dbReference type="PROSITE" id="PS50206"/>
    </source>
</evidence>
<protein>
    <submittedName>
        <fullName evidence="3">Amidohydrolase family protein</fullName>
    </submittedName>
</protein>
<dbReference type="AlphaFoldDB" id="A0A931I1K5"/>
<dbReference type="Pfam" id="PF04909">
    <property type="entry name" value="Amidohydro_2"/>
    <property type="match status" value="1"/>
</dbReference>
<proteinExistence type="inferred from homology"/>
<keyword evidence="4" id="KW-1185">Reference proteome</keyword>
<dbReference type="PROSITE" id="PS50206">
    <property type="entry name" value="RHODANESE_3"/>
    <property type="match status" value="1"/>
</dbReference>
<sequence>MMRIDAHQHYWAIARGDYGWMGPAVAPIVRDFGPADLAPHLAAGGIAATVLVQAADTVAETEYMLSLADAEPSIAAVVGWVDLEAADATETLARLARHPKLRGIRPMLQDIADTFWVLRPAVLETLALLQGLGLSFDALIQPRHLPVIAALADRLPGLAIVVDHGAKPFIAKGELEPWAADIAALARRAHVCCKLSGLVTEAGDDWSAPRLASYVATLLAAFGPDRLMFGSDWPVVNLAGGYDAWLATAEALTAGLSETERAAVFGGTAARFYRIG</sequence>
<dbReference type="GO" id="GO:0016787">
    <property type="term" value="F:hydrolase activity"/>
    <property type="evidence" value="ECO:0007669"/>
    <property type="project" value="InterPro"/>
</dbReference>
<evidence type="ECO:0000313" key="3">
    <source>
        <dbReference type="EMBL" id="MBH0237704.1"/>
    </source>
</evidence>
<accession>A0A931I1K5</accession>
<dbReference type="InterPro" id="IPR001763">
    <property type="entry name" value="Rhodanese-like_dom"/>
</dbReference>
<dbReference type="SUPFAM" id="SSF51556">
    <property type="entry name" value="Metallo-dependent hydrolases"/>
    <property type="match status" value="1"/>
</dbReference>
<dbReference type="InterPro" id="IPR006680">
    <property type="entry name" value="Amidohydro-rel"/>
</dbReference>
<dbReference type="InterPro" id="IPR032466">
    <property type="entry name" value="Metal_Hydrolase"/>
</dbReference>
<dbReference type="Gene3D" id="3.20.20.140">
    <property type="entry name" value="Metal-dependent hydrolases"/>
    <property type="match status" value="1"/>
</dbReference>